<sequence length="201" mass="21878">MAVICVTIFLMAAFIYEASGQYVFPDGVEVGNWGNGEIQTKRGGGAEGLEALLSRDEDYRCYGKTCQHSEECCRGTTCVDIEGASGTCLPTSGRQMSYQSCNDDAECSAGLSCTESGGYYKTCQLDTASIHKKAGFNDECVNSSECDTDHGLCCQILRGHRVTTRRVCHYFLDPKSCIGEFRAGAKELKFVANPFFKARLG</sequence>
<dbReference type="EMBL" id="JAFNEN010000413">
    <property type="protein sequence ID" value="KAG8183586.1"/>
    <property type="molecule type" value="Genomic_DNA"/>
</dbReference>
<dbReference type="AlphaFoldDB" id="A0AAV6UJZ5"/>
<evidence type="ECO:0000313" key="3">
    <source>
        <dbReference type="Proteomes" id="UP000827092"/>
    </source>
</evidence>
<name>A0AAV6UJZ5_9ARAC</name>
<keyword evidence="3" id="KW-1185">Reference proteome</keyword>
<dbReference type="Proteomes" id="UP000827092">
    <property type="component" value="Unassembled WGS sequence"/>
</dbReference>
<gene>
    <name evidence="2" type="ORF">JTE90_025142</name>
</gene>
<organism evidence="2 3">
    <name type="scientific">Oedothorax gibbosus</name>
    <dbReference type="NCBI Taxonomy" id="931172"/>
    <lineage>
        <taxon>Eukaryota</taxon>
        <taxon>Metazoa</taxon>
        <taxon>Ecdysozoa</taxon>
        <taxon>Arthropoda</taxon>
        <taxon>Chelicerata</taxon>
        <taxon>Arachnida</taxon>
        <taxon>Araneae</taxon>
        <taxon>Araneomorphae</taxon>
        <taxon>Entelegynae</taxon>
        <taxon>Araneoidea</taxon>
        <taxon>Linyphiidae</taxon>
        <taxon>Erigoninae</taxon>
        <taxon>Oedothorax</taxon>
    </lineage>
</organism>
<feature type="signal peptide" evidence="1">
    <location>
        <begin position="1"/>
        <end position="20"/>
    </location>
</feature>
<accession>A0AAV6UJZ5</accession>
<keyword evidence="1" id="KW-0732">Signal</keyword>
<evidence type="ECO:0000313" key="2">
    <source>
        <dbReference type="EMBL" id="KAG8183586.1"/>
    </source>
</evidence>
<evidence type="ECO:0000256" key="1">
    <source>
        <dbReference type="SAM" id="SignalP"/>
    </source>
</evidence>
<comment type="caution">
    <text evidence="2">The sequence shown here is derived from an EMBL/GenBank/DDBJ whole genome shotgun (WGS) entry which is preliminary data.</text>
</comment>
<reference evidence="2 3" key="1">
    <citation type="journal article" date="2022" name="Nat. Ecol. Evol.">
        <title>A masculinizing supergene underlies an exaggerated male reproductive morph in a spider.</title>
        <authorList>
            <person name="Hendrickx F."/>
            <person name="De Corte Z."/>
            <person name="Sonet G."/>
            <person name="Van Belleghem S.M."/>
            <person name="Kostlbacher S."/>
            <person name="Vangestel C."/>
        </authorList>
    </citation>
    <scope>NUCLEOTIDE SEQUENCE [LARGE SCALE GENOMIC DNA]</scope>
    <source>
        <strain evidence="2">W744_W776</strain>
    </source>
</reference>
<protein>
    <recommendedName>
        <fullName evidence="4">Prohormone-3</fullName>
    </recommendedName>
</protein>
<feature type="chain" id="PRO_5044011963" description="Prohormone-3" evidence="1">
    <location>
        <begin position="21"/>
        <end position="201"/>
    </location>
</feature>
<evidence type="ECO:0008006" key="4">
    <source>
        <dbReference type="Google" id="ProtNLM"/>
    </source>
</evidence>
<proteinExistence type="predicted"/>